<reference evidence="3" key="4">
    <citation type="journal article" date="2015" name="G3 (Bethesda)">
        <title>Genome sequences of three phytopathogenic species of the Magnaporthaceae family of fungi.</title>
        <authorList>
            <person name="Okagaki L.H."/>
            <person name="Nunes C.C."/>
            <person name="Sailsbery J."/>
            <person name="Clay B."/>
            <person name="Brown D."/>
            <person name="John T."/>
            <person name="Oh Y."/>
            <person name="Young N."/>
            <person name="Fitzgerald M."/>
            <person name="Haas B.J."/>
            <person name="Zeng Q."/>
            <person name="Young S."/>
            <person name="Adiconis X."/>
            <person name="Fan L."/>
            <person name="Levin J.Z."/>
            <person name="Mitchell T.K."/>
            <person name="Okubara P.A."/>
            <person name="Farman M.L."/>
            <person name="Kohn L.M."/>
            <person name="Birren B."/>
            <person name="Ma L.-J."/>
            <person name="Dean R.A."/>
        </authorList>
    </citation>
    <scope>NUCLEOTIDE SEQUENCE</scope>
    <source>
        <strain evidence="3">R3-111a-1</strain>
    </source>
</reference>
<dbReference type="EMBL" id="GL385396">
    <property type="protein sequence ID" value="EJT77585.1"/>
    <property type="molecule type" value="Genomic_DNA"/>
</dbReference>
<reference evidence="4" key="1">
    <citation type="submission" date="2010-07" db="EMBL/GenBank/DDBJ databases">
        <title>The genome sequence of Gaeumannomyces graminis var. tritici strain R3-111a-1.</title>
        <authorList>
            <consortium name="The Broad Institute Genome Sequencing Platform"/>
            <person name="Ma L.-J."/>
            <person name="Dead R."/>
            <person name="Young S."/>
            <person name="Zeng Q."/>
            <person name="Koehrsen M."/>
            <person name="Alvarado L."/>
            <person name="Berlin A."/>
            <person name="Chapman S.B."/>
            <person name="Chen Z."/>
            <person name="Freedman E."/>
            <person name="Gellesch M."/>
            <person name="Goldberg J."/>
            <person name="Griggs A."/>
            <person name="Gujja S."/>
            <person name="Heilman E.R."/>
            <person name="Heiman D."/>
            <person name="Hepburn T."/>
            <person name="Howarth C."/>
            <person name="Jen D."/>
            <person name="Larson L."/>
            <person name="Mehta T."/>
            <person name="Neiman D."/>
            <person name="Pearson M."/>
            <person name="Roberts A."/>
            <person name="Saif S."/>
            <person name="Shea T."/>
            <person name="Shenoy N."/>
            <person name="Sisk P."/>
            <person name="Stolte C."/>
            <person name="Sykes S."/>
            <person name="Walk T."/>
            <person name="White J."/>
            <person name="Yandava C."/>
            <person name="Haas B."/>
            <person name="Nusbaum C."/>
            <person name="Birren B."/>
        </authorList>
    </citation>
    <scope>NUCLEOTIDE SEQUENCE [LARGE SCALE GENOMIC DNA]</scope>
    <source>
        <strain evidence="4">R3-111a-1</strain>
    </source>
</reference>
<protein>
    <submittedName>
        <fullName evidence="2 3">Uncharacterized protein</fullName>
    </submittedName>
</protein>
<evidence type="ECO:0000313" key="4">
    <source>
        <dbReference type="Proteomes" id="UP000006039"/>
    </source>
</evidence>
<sequence>MASEGIGPVQIARPIVDAGDPSSRPQVLVLLPVASPPSWRRNGAPATTAHILSEPGILDRCAFERFSGPE</sequence>
<dbReference type="GeneID" id="20343149"/>
<gene>
    <name evidence="3" type="primary">20343149</name>
    <name evidence="2" type="ORF">GGTG_02691</name>
</gene>
<feature type="region of interest" description="Disordered" evidence="1">
    <location>
        <begin position="1"/>
        <end position="21"/>
    </location>
</feature>
<evidence type="ECO:0000313" key="2">
    <source>
        <dbReference type="EMBL" id="EJT77585.1"/>
    </source>
</evidence>
<proteinExistence type="predicted"/>
<dbReference type="EnsemblFungi" id="EJT77585">
    <property type="protein sequence ID" value="EJT77585"/>
    <property type="gene ID" value="GGTG_02691"/>
</dbReference>
<dbReference type="AlphaFoldDB" id="J3NN33"/>
<accession>J3NN33</accession>
<organism evidence="2">
    <name type="scientific">Gaeumannomyces tritici (strain R3-111a-1)</name>
    <name type="common">Wheat and barley take-all root rot fungus</name>
    <name type="synonym">Gaeumannomyces graminis var. tritici</name>
    <dbReference type="NCBI Taxonomy" id="644352"/>
    <lineage>
        <taxon>Eukaryota</taxon>
        <taxon>Fungi</taxon>
        <taxon>Dikarya</taxon>
        <taxon>Ascomycota</taxon>
        <taxon>Pezizomycotina</taxon>
        <taxon>Sordariomycetes</taxon>
        <taxon>Sordariomycetidae</taxon>
        <taxon>Magnaporthales</taxon>
        <taxon>Magnaporthaceae</taxon>
        <taxon>Gaeumannomyces</taxon>
    </lineage>
</organism>
<reference evidence="3" key="5">
    <citation type="submission" date="2018-04" db="UniProtKB">
        <authorList>
            <consortium name="EnsemblFungi"/>
        </authorList>
    </citation>
    <scope>IDENTIFICATION</scope>
    <source>
        <strain evidence="3">R3-111a-1</strain>
    </source>
</reference>
<evidence type="ECO:0000256" key="1">
    <source>
        <dbReference type="SAM" id="MobiDB-lite"/>
    </source>
</evidence>
<reference evidence="2" key="2">
    <citation type="submission" date="2010-07" db="EMBL/GenBank/DDBJ databases">
        <authorList>
            <consortium name="The Broad Institute Genome Sequencing Platform"/>
            <consortium name="Broad Institute Genome Sequencing Center for Infectious Disease"/>
            <person name="Ma L.-J."/>
            <person name="Dead R."/>
            <person name="Young S."/>
            <person name="Zeng Q."/>
            <person name="Koehrsen M."/>
            <person name="Alvarado L."/>
            <person name="Berlin A."/>
            <person name="Chapman S.B."/>
            <person name="Chen Z."/>
            <person name="Freedman E."/>
            <person name="Gellesch M."/>
            <person name="Goldberg J."/>
            <person name="Griggs A."/>
            <person name="Gujja S."/>
            <person name="Heilman E.R."/>
            <person name="Heiman D."/>
            <person name="Hepburn T."/>
            <person name="Howarth C."/>
            <person name="Jen D."/>
            <person name="Larson L."/>
            <person name="Mehta T."/>
            <person name="Neiman D."/>
            <person name="Pearson M."/>
            <person name="Roberts A."/>
            <person name="Saif S."/>
            <person name="Shea T."/>
            <person name="Shenoy N."/>
            <person name="Sisk P."/>
            <person name="Stolte C."/>
            <person name="Sykes S."/>
            <person name="Walk T."/>
            <person name="White J."/>
            <person name="Yandava C."/>
            <person name="Haas B."/>
            <person name="Nusbaum C."/>
            <person name="Birren B."/>
        </authorList>
    </citation>
    <scope>NUCLEOTIDE SEQUENCE</scope>
    <source>
        <strain evidence="2">R3-111a-1</strain>
    </source>
</reference>
<dbReference type="Proteomes" id="UP000006039">
    <property type="component" value="Unassembled WGS sequence"/>
</dbReference>
<name>J3NN33_GAET3</name>
<reference evidence="2" key="3">
    <citation type="submission" date="2010-09" db="EMBL/GenBank/DDBJ databases">
        <title>Annotation of Gaeumannomyces graminis var. tritici R3-111a-1.</title>
        <authorList>
            <consortium name="The Broad Institute Genome Sequencing Platform"/>
            <person name="Ma L.-J."/>
            <person name="Dead R."/>
            <person name="Young S.K."/>
            <person name="Zeng Q."/>
            <person name="Gargeya S."/>
            <person name="Fitzgerald M."/>
            <person name="Haas B."/>
            <person name="Abouelleil A."/>
            <person name="Alvarado L."/>
            <person name="Arachchi H.M."/>
            <person name="Berlin A."/>
            <person name="Brown A."/>
            <person name="Chapman S.B."/>
            <person name="Chen Z."/>
            <person name="Dunbar C."/>
            <person name="Freedman E."/>
            <person name="Gearin G."/>
            <person name="Gellesch M."/>
            <person name="Goldberg J."/>
            <person name="Griggs A."/>
            <person name="Gujja S."/>
            <person name="Heiman D."/>
            <person name="Howarth C."/>
            <person name="Larson L."/>
            <person name="Lui A."/>
            <person name="MacDonald P.J.P."/>
            <person name="Mehta T."/>
            <person name="Montmayeur A."/>
            <person name="Murphy C."/>
            <person name="Neiman D."/>
            <person name="Pearson M."/>
            <person name="Priest M."/>
            <person name="Roberts A."/>
            <person name="Saif S."/>
            <person name="Shea T."/>
            <person name="Shenoy N."/>
            <person name="Sisk P."/>
            <person name="Stolte C."/>
            <person name="Sykes S."/>
            <person name="Yandava C."/>
            <person name="Wortman J."/>
            <person name="Nusbaum C."/>
            <person name="Birren B."/>
        </authorList>
    </citation>
    <scope>NUCLEOTIDE SEQUENCE</scope>
    <source>
        <strain evidence="2">R3-111a-1</strain>
    </source>
</reference>
<dbReference type="HOGENOM" id="CLU_2757922_0_0_1"/>
<evidence type="ECO:0000313" key="3">
    <source>
        <dbReference type="EnsemblFungi" id="EJT77585"/>
    </source>
</evidence>
<dbReference type="RefSeq" id="XP_009218730.1">
    <property type="nucleotide sequence ID" value="XM_009220466.1"/>
</dbReference>
<keyword evidence="4" id="KW-1185">Reference proteome</keyword>
<dbReference type="VEuPathDB" id="FungiDB:GGTG_02691"/>